<reference evidence="3 4" key="1">
    <citation type="submission" date="2023-05" db="EMBL/GenBank/DDBJ databases">
        <title>A new hyperthermophilic archaea 'Ignisphaera cupida' sp. nov. and description of the family 'Ignisphaeraceae' fam. nov.</title>
        <authorList>
            <person name="Podosokorskaya O.A."/>
            <person name="Elcheninov A.G."/>
            <person name="Klukina A."/>
            <person name="Merkel A.Y."/>
        </authorList>
    </citation>
    <scope>NUCLEOTIDE SEQUENCE [LARGE SCALE GENOMIC DNA]</scope>
    <source>
        <strain evidence="3 4">4213-co</strain>
    </source>
</reference>
<gene>
    <name evidence="3" type="ORF">QPL79_08350</name>
</gene>
<dbReference type="Pfam" id="PF09851">
    <property type="entry name" value="SHOCT"/>
    <property type="match status" value="1"/>
</dbReference>
<dbReference type="InterPro" id="IPR039519">
    <property type="entry name" value="YokE-like_PH"/>
</dbReference>
<evidence type="ECO:0000259" key="1">
    <source>
        <dbReference type="Pfam" id="PF09851"/>
    </source>
</evidence>
<evidence type="ECO:0000259" key="2">
    <source>
        <dbReference type="Pfam" id="PF14470"/>
    </source>
</evidence>
<sequence>MSANSSGIPKGLVENLDEGETVLYAVKKRFSIEKPKWLVITNRRVIYFDEKIFGRYEMVSIPYEKLEKMYCRIGLLATRFVLSIEDGGKLELSWMDRESSRKAVSAMYSAIKSIAVEPPTMVRRKSLFSEEITLVKPKEFVMRGMVAQAIQVPQVSRDFGKAGEKDIVALLNMLKELRDAGVLTEEEYNEKKKKILEKL</sequence>
<comment type="caution">
    <text evidence="3">The sequence shown here is derived from an EMBL/GenBank/DDBJ whole genome shotgun (WGS) entry which is preliminary data.</text>
</comment>
<dbReference type="AlphaFoldDB" id="A0ABD4Z7P5"/>
<dbReference type="RefSeq" id="WP_285274357.1">
    <property type="nucleotide sequence ID" value="NZ_JASNVW010000007.1"/>
</dbReference>
<dbReference type="EMBL" id="JASNVW010000007">
    <property type="protein sequence ID" value="MDK6029371.1"/>
    <property type="molecule type" value="Genomic_DNA"/>
</dbReference>
<name>A0ABD4Z7P5_9CREN</name>
<organism evidence="3 4">
    <name type="scientific">Ignisphaera cupida</name>
    <dbReference type="NCBI Taxonomy" id="3050454"/>
    <lineage>
        <taxon>Archaea</taxon>
        <taxon>Thermoproteota</taxon>
        <taxon>Thermoprotei</taxon>
        <taxon>Desulfurococcales</taxon>
        <taxon>Desulfurococcaceae</taxon>
        <taxon>Ignisphaera</taxon>
    </lineage>
</organism>
<feature type="domain" description="SHOCT" evidence="1">
    <location>
        <begin position="171"/>
        <end position="196"/>
    </location>
</feature>
<dbReference type="Pfam" id="PF14470">
    <property type="entry name" value="bPH_3"/>
    <property type="match status" value="1"/>
</dbReference>
<proteinExistence type="predicted"/>
<feature type="domain" description="YokE-like PH" evidence="2">
    <location>
        <begin position="16"/>
        <end position="107"/>
    </location>
</feature>
<protein>
    <submittedName>
        <fullName evidence="3">PH domain-containing protein</fullName>
    </submittedName>
</protein>
<evidence type="ECO:0000313" key="3">
    <source>
        <dbReference type="EMBL" id="MDK6029371.1"/>
    </source>
</evidence>
<evidence type="ECO:0000313" key="4">
    <source>
        <dbReference type="Proteomes" id="UP001529235"/>
    </source>
</evidence>
<keyword evidence="4" id="KW-1185">Reference proteome</keyword>
<accession>A0ABD4Z7P5</accession>
<dbReference type="Proteomes" id="UP001529235">
    <property type="component" value="Unassembled WGS sequence"/>
</dbReference>
<dbReference type="InterPro" id="IPR018649">
    <property type="entry name" value="SHOCT"/>
</dbReference>